<name>A0A844G6F6_9BACT</name>
<keyword evidence="3" id="KW-1185">Reference proteome</keyword>
<dbReference type="Gene3D" id="3.60.15.10">
    <property type="entry name" value="Ribonuclease Z/Hydroxyacylglutathione hydrolase-like"/>
    <property type="match status" value="1"/>
</dbReference>
<dbReference type="GO" id="GO:0016787">
    <property type="term" value="F:hydrolase activity"/>
    <property type="evidence" value="ECO:0007669"/>
    <property type="project" value="UniProtKB-KW"/>
</dbReference>
<dbReference type="PANTHER" id="PTHR42663:SF12">
    <property type="entry name" value="ATP-BINDING PROTEIN PHNP"/>
    <property type="match status" value="1"/>
</dbReference>
<dbReference type="InterPro" id="IPR001279">
    <property type="entry name" value="Metallo-B-lactamas"/>
</dbReference>
<proteinExistence type="predicted"/>
<dbReference type="Proteomes" id="UP000435649">
    <property type="component" value="Unassembled WGS sequence"/>
</dbReference>
<organism evidence="2 3">
    <name type="scientific">Victivallis lenta</name>
    <dbReference type="NCBI Taxonomy" id="2606640"/>
    <lineage>
        <taxon>Bacteria</taxon>
        <taxon>Pseudomonadati</taxon>
        <taxon>Lentisphaerota</taxon>
        <taxon>Lentisphaeria</taxon>
        <taxon>Victivallales</taxon>
        <taxon>Victivallaceae</taxon>
        <taxon>Victivallis</taxon>
    </lineage>
</organism>
<comment type="caution">
    <text evidence="2">The sequence shown here is derived from an EMBL/GenBank/DDBJ whole genome shotgun (WGS) entry which is preliminary data.</text>
</comment>
<dbReference type="PANTHER" id="PTHR42663">
    <property type="entry name" value="HYDROLASE C777.06C-RELATED-RELATED"/>
    <property type="match status" value="1"/>
</dbReference>
<keyword evidence="2" id="KW-0378">Hydrolase</keyword>
<dbReference type="InterPro" id="IPR036866">
    <property type="entry name" value="RibonucZ/Hydroxyglut_hydro"/>
</dbReference>
<gene>
    <name evidence="2" type="ORF">FYJ85_20850</name>
</gene>
<dbReference type="Pfam" id="PF12706">
    <property type="entry name" value="Lactamase_B_2"/>
    <property type="match status" value="1"/>
</dbReference>
<sequence>MKITFLGTGAAEGIPAVWCECELCKQAKMLGGKDIRRRCTYAVDDDTMIDFGPDAVRQTQDAGIDLTRLERIIFTHNHPDHLSPMELQFRRTGYFSRVSRELTVIGSCRIFSRILSFTAEDCGIYTLADLRIRPLEIRAGETVTDRGLAVTALAATHAPGKEAQLFVLERGGKRFFVANDTGVIADSELERLRGVRLDLVAVDCTMGNSAKRVDGHFGMRGVVEFRDRLRALGCLDDASQVYVNHFSHNGLCLHRDLEAFFLPRAIKVAYDGLTVEIQ</sequence>
<reference evidence="2 3" key="1">
    <citation type="submission" date="2019-08" db="EMBL/GenBank/DDBJ databases">
        <title>In-depth cultivation of the pig gut microbiome towards novel bacterial diversity and tailored functional studies.</title>
        <authorList>
            <person name="Wylensek D."/>
            <person name="Hitch T.C.A."/>
            <person name="Clavel T."/>
        </authorList>
    </citation>
    <scope>NUCLEOTIDE SEQUENCE [LARGE SCALE GENOMIC DNA]</scope>
    <source>
        <strain evidence="2 3">BBE-744-WT-12</strain>
    </source>
</reference>
<feature type="domain" description="Metallo-beta-lactamase" evidence="1">
    <location>
        <begin position="49"/>
        <end position="231"/>
    </location>
</feature>
<evidence type="ECO:0000313" key="2">
    <source>
        <dbReference type="EMBL" id="MST99480.1"/>
    </source>
</evidence>
<evidence type="ECO:0000259" key="1">
    <source>
        <dbReference type="Pfam" id="PF12706"/>
    </source>
</evidence>
<protein>
    <submittedName>
        <fullName evidence="2">MBL fold metallo-hydrolase</fullName>
    </submittedName>
</protein>
<dbReference type="SUPFAM" id="SSF56281">
    <property type="entry name" value="Metallo-hydrolase/oxidoreductase"/>
    <property type="match status" value="1"/>
</dbReference>
<accession>A0A844G6F6</accession>
<dbReference type="AlphaFoldDB" id="A0A844G6F6"/>
<dbReference type="RefSeq" id="WP_154420663.1">
    <property type="nucleotide sequence ID" value="NZ_VUNS01000038.1"/>
</dbReference>
<dbReference type="EMBL" id="VUNS01000038">
    <property type="protein sequence ID" value="MST99480.1"/>
    <property type="molecule type" value="Genomic_DNA"/>
</dbReference>
<evidence type="ECO:0000313" key="3">
    <source>
        <dbReference type="Proteomes" id="UP000435649"/>
    </source>
</evidence>